<evidence type="ECO:0000259" key="4">
    <source>
        <dbReference type="Pfam" id="PF24877"/>
    </source>
</evidence>
<sequence length="686" mass="72175">MASIYAGSDAADTSVSRSDFYNTRVLPPSLRAANMPAVSDVLETRDPAVYDFVSTKKGPTGQLPLTDDLLRHAPSGDLFGWSQNVGMGLNPALLGRKEFLILSTHGGMRADDGSPVALGFHSGHWEVGLLVKAAAEELQRQKCIPFAGAVTDPCDGRTQGTAGMYDSLPFRNDASMVLRRLMRSLPTRSGVLGVATCDKGLPAMMMALASQHNYPTVLVPGGVMLAGEAGEEDTGKVQTIGARYAHGEITLEQAAEAGCHACASPGGGCQFLGTAATSQVIGEALGLALPHSALAPSGQPIWLDMARRSAKALVSMSQKGITTKHVLTDAAFRNALAVFAAFGGSTNLLLHTPAIAFMAGVKRPTIDDWTYFNRKVPRLVDALPNGPVGHPTIRVFLAGGVPEVMLHLRDLGLLDLTAITVSGESLGKVLDWWAASERRQRLRDLLRTRDGVDPDAVIMSPTAAKARGLTSTITFPRGNLCPAGAVIKSTAIDPAVVDADGVYRKTGPAKVFTTEKAAIAAIKGEGAKTVVAGDILVLCCRGPMGSGMEETYQLTSALKFLKWGKQVAVLTDARFSGVSTGACVGHVSPEALAGGPIGKLRDGDRVQLVIDRVNLVGTIDLIGDETGTHDAEWGTAELMRRAPRPDLAPDPQLPADTRLWALLQNASGGVWGGCVYDVDAIAARLR</sequence>
<dbReference type="GO" id="GO:0050401">
    <property type="term" value="F:xylonate dehydratase activity"/>
    <property type="evidence" value="ECO:0007669"/>
    <property type="project" value="InterPro"/>
</dbReference>
<dbReference type="EMBL" id="NIDE01000017">
    <property type="protein sequence ID" value="OWK36363.1"/>
    <property type="molecule type" value="Genomic_DNA"/>
</dbReference>
<dbReference type="InterPro" id="IPR000581">
    <property type="entry name" value="ILV_EDD_N"/>
</dbReference>
<dbReference type="PANTHER" id="PTHR43661:SF3">
    <property type="entry name" value="D-XYLONATE DEHYDRATASE YAGF-RELATED"/>
    <property type="match status" value="1"/>
</dbReference>
<dbReference type="SUPFAM" id="SSF52016">
    <property type="entry name" value="LeuD/IlvD-like"/>
    <property type="match status" value="1"/>
</dbReference>
<dbReference type="InterPro" id="IPR042096">
    <property type="entry name" value="Dihydro-acid_dehy_C"/>
</dbReference>
<dbReference type="PANTHER" id="PTHR43661">
    <property type="entry name" value="D-XYLONATE DEHYDRATASE"/>
    <property type="match status" value="1"/>
</dbReference>
<feature type="domain" description="Dihydroxy-acid/6-phosphogluconate dehydratase N-terminal" evidence="3">
    <location>
        <begin position="120"/>
        <end position="427"/>
    </location>
</feature>
<dbReference type="InterPro" id="IPR037237">
    <property type="entry name" value="IlvD/EDD_N"/>
</dbReference>
<evidence type="ECO:0000313" key="5">
    <source>
        <dbReference type="EMBL" id="OWK36363.1"/>
    </source>
</evidence>
<evidence type="ECO:0000256" key="1">
    <source>
        <dbReference type="ARBA" id="ARBA00006486"/>
    </source>
</evidence>
<organism evidence="5 6">
    <name type="scientific">Fimbriiglobus ruber</name>
    <dbReference type="NCBI Taxonomy" id="1908690"/>
    <lineage>
        <taxon>Bacteria</taxon>
        <taxon>Pseudomonadati</taxon>
        <taxon>Planctomycetota</taxon>
        <taxon>Planctomycetia</taxon>
        <taxon>Gemmatales</taxon>
        <taxon>Gemmataceae</taxon>
        <taxon>Fimbriiglobus</taxon>
    </lineage>
</organism>
<dbReference type="Proteomes" id="UP000214646">
    <property type="component" value="Unassembled WGS sequence"/>
</dbReference>
<evidence type="ECO:0000259" key="3">
    <source>
        <dbReference type="Pfam" id="PF00920"/>
    </source>
</evidence>
<comment type="caution">
    <text evidence="5">The sequence shown here is derived from an EMBL/GenBank/DDBJ whole genome shotgun (WGS) entry which is preliminary data.</text>
</comment>
<comment type="similarity">
    <text evidence="1">Belongs to the IlvD/Edd family.</text>
</comment>
<keyword evidence="6" id="KW-1185">Reference proteome</keyword>
<evidence type="ECO:0000313" key="6">
    <source>
        <dbReference type="Proteomes" id="UP000214646"/>
    </source>
</evidence>
<dbReference type="Gene3D" id="3.50.30.80">
    <property type="entry name" value="IlvD/EDD C-terminal domain-like"/>
    <property type="match status" value="1"/>
</dbReference>
<keyword evidence="2" id="KW-0456">Lyase</keyword>
<protein>
    <submittedName>
        <fullName evidence="5">Dihydroxy-acid dehydratase</fullName>
    </submittedName>
</protein>
<dbReference type="AlphaFoldDB" id="A0A225D5W2"/>
<name>A0A225D5W2_9BACT</name>
<dbReference type="InterPro" id="IPR056740">
    <property type="entry name" value="ILV_EDD_C"/>
</dbReference>
<dbReference type="PROSITE" id="PS00886">
    <property type="entry name" value="ILVD_EDD_1"/>
    <property type="match status" value="1"/>
</dbReference>
<dbReference type="SUPFAM" id="SSF143975">
    <property type="entry name" value="IlvD/EDD N-terminal domain-like"/>
    <property type="match status" value="1"/>
</dbReference>
<feature type="domain" description="Dihydroxy-acid/6-phosphogluconate dehydratase C-terminal" evidence="4">
    <location>
        <begin position="471"/>
        <end position="615"/>
    </location>
</feature>
<dbReference type="Pfam" id="PF24877">
    <property type="entry name" value="ILV_EDD_C"/>
    <property type="match status" value="1"/>
</dbReference>
<dbReference type="GO" id="GO:0005829">
    <property type="term" value="C:cytosol"/>
    <property type="evidence" value="ECO:0007669"/>
    <property type="project" value="TreeGrafter"/>
</dbReference>
<dbReference type="InterPro" id="IPR017798">
    <property type="entry name" value="Dehydratase_YjhG/YagF"/>
</dbReference>
<dbReference type="Pfam" id="PF00920">
    <property type="entry name" value="ILVD_EDD_N"/>
    <property type="match status" value="1"/>
</dbReference>
<proteinExistence type="inferred from homology"/>
<dbReference type="NCBIfam" id="TIGR03432">
    <property type="entry name" value="yjhG_yagF"/>
    <property type="match status" value="1"/>
</dbReference>
<reference evidence="6" key="1">
    <citation type="submission" date="2017-06" db="EMBL/GenBank/DDBJ databases">
        <title>Genome analysis of Fimbriiglobus ruber SP5, the first member of the order Planctomycetales with confirmed chitinolytic capability.</title>
        <authorList>
            <person name="Ravin N.V."/>
            <person name="Rakitin A.L."/>
            <person name="Ivanova A.A."/>
            <person name="Beletsky A.V."/>
            <person name="Kulichevskaya I.S."/>
            <person name="Mardanov A.V."/>
            <person name="Dedysh S.N."/>
        </authorList>
    </citation>
    <scope>NUCLEOTIDE SEQUENCE [LARGE SCALE GENOMIC DNA]</scope>
    <source>
        <strain evidence="6">SP5</strain>
    </source>
</reference>
<evidence type="ECO:0000256" key="2">
    <source>
        <dbReference type="ARBA" id="ARBA00023239"/>
    </source>
</evidence>
<gene>
    <name evidence="5" type="ORF">FRUB_08926</name>
</gene>
<accession>A0A225D5W2</accession>
<dbReference type="InterPro" id="IPR020558">
    <property type="entry name" value="DiOHA_6PGluconate_deHydtase_CS"/>
</dbReference>